<sequence length="113" mass="13131">MTSNNKQFSRLRLENESSNGLLPRYLIIFYKDSRYPTSSLKTGKTELGMSMGNSNHLFSGSSNARFLLKNVLKICLLKKTWIHPIDHMWTLDNRQPADRIRPAVRFDPARETF</sequence>
<keyword evidence="2" id="KW-1185">Reference proteome</keyword>
<accession>A0A4C1YW82</accession>
<dbReference type="AlphaFoldDB" id="A0A4C1YW82"/>
<comment type="caution">
    <text evidence="1">The sequence shown here is derived from an EMBL/GenBank/DDBJ whole genome shotgun (WGS) entry which is preliminary data.</text>
</comment>
<name>A0A4C1YW82_EUMVA</name>
<dbReference type="EMBL" id="BGZK01001376">
    <property type="protein sequence ID" value="GBP78605.1"/>
    <property type="molecule type" value="Genomic_DNA"/>
</dbReference>
<proteinExistence type="predicted"/>
<organism evidence="1 2">
    <name type="scientific">Eumeta variegata</name>
    <name type="common">Bagworm moth</name>
    <name type="synonym">Eumeta japonica</name>
    <dbReference type="NCBI Taxonomy" id="151549"/>
    <lineage>
        <taxon>Eukaryota</taxon>
        <taxon>Metazoa</taxon>
        <taxon>Ecdysozoa</taxon>
        <taxon>Arthropoda</taxon>
        <taxon>Hexapoda</taxon>
        <taxon>Insecta</taxon>
        <taxon>Pterygota</taxon>
        <taxon>Neoptera</taxon>
        <taxon>Endopterygota</taxon>
        <taxon>Lepidoptera</taxon>
        <taxon>Glossata</taxon>
        <taxon>Ditrysia</taxon>
        <taxon>Tineoidea</taxon>
        <taxon>Psychidae</taxon>
        <taxon>Oiketicinae</taxon>
        <taxon>Eumeta</taxon>
    </lineage>
</organism>
<evidence type="ECO:0000313" key="2">
    <source>
        <dbReference type="Proteomes" id="UP000299102"/>
    </source>
</evidence>
<evidence type="ECO:0000313" key="1">
    <source>
        <dbReference type="EMBL" id="GBP78605.1"/>
    </source>
</evidence>
<gene>
    <name evidence="1" type="ORF">EVAR_65033_1</name>
</gene>
<dbReference type="Proteomes" id="UP000299102">
    <property type="component" value="Unassembled WGS sequence"/>
</dbReference>
<reference evidence="1 2" key="1">
    <citation type="journal article" date="2019" name="Commun. Biol.">
        <title>The bagworm genome reveals a unique fibroin gene that provides high tensile strength.</title>
        <authorList>
            <person name="Kono N."/>
            <person name="Nakamura H."/>
            <person name="Ohtoshi R."/>
            <person name="Tomita M."/>
            <person name="Numata K."/>
            <person name="Arakawa K."/>
        </authorList>
    </citation>
    <scope>NUCLEOTIDE SEQUENCE [LARGE SCALE GENOMIC DNA]</scope>
</reference>
<protein>
    <submittedName>
        <fullName evidence="1">Uncharacterized protein</fullName>
    </submittedName>
</protein>